<dbReference type="PANTHER" id="PTHR33175:SF2">
    <property type="entry name" value="INTEGRATION HOST FACTOR SUBUNIT ALPHA"/>
    <property type="match status" value="1"/>
</dbReference>
<dbReference type="STRING" id="1225564.AA309_14375"/>
<evidence type="ECO:0000256" key="7">
    <source>
        <dbReference type="ARBA" id="ARBA00023172"/>
    </source>
</evidence>
<comment type="caution">
    <text evidence="10">The sequence shown here is derived from an EMBL/GenBank/DDBJ whole genome shotgun (WGS) entry which is preliminary data.</text>
</comment>
<evidence type="ECO:0000256" key="4">
    <source>
        <dbReference type="ARBA" id="ARBA00023015"/>
    </source>
</evidence>
<dbReference type="SUPFAM" id="SSF47729">
    <property type="entry name" value="IHF-like DNA-binding proteins"/>
    <property type="match status" value="1"/>
</dbReference>
<keyword evidence="3" id="KW-0810">Translation regulation</keyword>
<dbReference type="SMART" id="SM00411">
    <property type="entry name" value="BHL"/>
    <property type="match status" value="1"/>
</dbReference>
<dbReference type="PROSITE" id="PS00045">
    <property type="entry name" value="HISTONE_LIKE"/>
    <property type="match status" value="1"/>
</dbReference>
<evidence type="ECO:0000256" key="1">
    <source>
        <dbReference type="ARBA" id="ARBA00010529"/>
    </source>
</evidence>
<evidence type="ECO:0000256" key="6">
    <source>
        <dbReference type="ARBA" id="ARBA00023163"/>
    </source>
</evidence>
<dbReference type="PATRIC" id="fig|1225564.3.peg.3743"/>
<proteinExistence type="inferred from homology"/>
<dbReference type="PRINTS" id="PR01727">
    <property type="entry name" value="DNABINDINGHU"/>
</dbReference>
<evidence type="ECO:0000256" key="2">
    <source>
        <dbReference type="ARBA" id="ARBA00018329"/>
    </source>
</evidence>
<dbReference type="InterPro" id="IPR020816">
    <property type="entry name" value="Histone-like_DNA-bd_CS"/>
</dbReference>
<dbReference type="InterPro" id="IPR000119">
    <property type="entry name" value="Hist_DNA-bd"/>
</dbReference>
<evidence type="ECO:0000256" key="9">
    <source>
        <dbReference type="SAM" id="MobiDB-lite"/>
    </source>
</evidence>
<feature type="region of interest" description="Disordered" evidence="9">
    <location>
        <begin position="93"/>
        <end position="116"/>
    </location>
</feature>
<dbReference type="RefSeq" id="WP_047189717.1">
    <property type="nucleotide sequence ID" value="NZ_LCYG01000033.1"/>
</dbReference>
<protein>
    <recommendedName>
        <fullName evidence="2">Integration host factor subunit alpha</fullName>
    </recommendedName>
</protein>
<dbReference type="GO" id="GO:0006355">
    <property type="term" value="P:regulation of DNA-templated transcription"/>
    <property type="evidence" value="ECO:0007669"/>
    <property type="project" value="InterPro"/>
</dbReference>
<dbReference type="GO" id="GO:0009893">
    <property type="term" value="P:positive regulation of metabolic process"/>
    <property type="evidence" value="ECO:0007669"/>
    <property type="project" value="UniProtKB-ARBA"/>
</dbReference>
<dbReference type="PANTHER" id="PTHR33175">
    <property type="entry name" value="DNA-BINDING PROTEIN HU"/>
    <property type="match status" value="1"/>
</dbReference>
<dbReference type="EMBL" id="LCYG01000033">
    <property type="protein sequence ID" value="KLK92515.1"/>
    <property type="molecule type" value="Genomic_DNA"/>
</dbReference>
<dbReference type="Proteomes" id="UP000035489">
    <property type="component" value="Unassembled WGS sequence"/>
</dbReference>
<dbReference type="AlphaFoldDB" id="A0A0H1RBA2"/>
<dbReference type="InterPro" id="IPR010992">
    <property type="entry name" value="IHF-like_DNA-bd_dom_sf"/>
</dbReference>
<keyword evidence="7" id="KW-0233">DNA recombination</keyword>
<dbReference type="NCBIfam" id="NF001401">
    <property type="entry name" value="PRK00285.1"/>
    <property type="match status" value="1"/>
</dbReference>
<keyword evidence="4" id="KW-0805">Transcription regulation</keyword>
<dbReference type="CDD" id="cd13835">
    <property type="entry name" value="IHF_A"/>
    <property type="match status" value="1"/>
</dbReference>
<keyword evidence="5" id="KW-0238">DNA-binding</keyword>
<dbReference type="OrthoDB" id="9797747at2"/>
<dbReference type="Gene3D" id="4.10.520.10">
    <property type="entry name" value="IHF-like DNA-binding proteins"/>
    <property type="match status" value="1"/>
</dbReference>
<keyword evidence="6" id="KW-0804">Transcription</keyword>
<comment type="similarity">
    <text evidence="1 8">Belongs to the bacterial histone-like protein family.</text>
</comment>
<name>A0A0H1RBA2_9HYPH</name>
<dbReference type="GO" id="GO:0006310">
    <property type="term" value="P:DNA recombination"/>
    <property type="evidence" value="ECO:0007669"/>
    <property type="project" value="UniProtKB-KW"/>
</dbReference>
<evidence type="ECO:0000256" key="8">
    <source>
        <dbReference type="RuleBase" id="RU003939"/>
    </source>
</evidence>
<dbReference type="GO" id="GO:0030527">
    <property type="term" value="F:structural constituent of chromatin"/>
    <property type="evidence" value="ECO:0007669"/>
    <property type="project" value="InterPro"/>
</dbReference>
<organism evidence="10 11">
    <name type="scientific">Microvirga vignae</name>
    <dbReference type="NCBI Taxonomy" id="1225564"/>
    <lineage>
        <taxon>Bacteria</taxon>
        <taxon>Pseudomonadati</taxon>
        <taxon>Pseudomonadota</taxon>
        <taxon>Alphaproteobacteria</taxon>
        <taxon>Hyphomicrobiales</taxon>
        <taxon>Methylobacteriaceae</taxon>
        <taxon>Microvirga</taxon>
    </lineage>
</organism>
<evidence type="ECO:0000256" key="5">
    <source>
        <dbReference type="ARBA" id="ARBA00023125"/>
    </source>
</evidence>
<sequence>MAPKTVIRTDLVDAICQKVDISRTEATELVSQVLGEICEALASGETVKLSGFGIFRVRDKAKRVGRNPKTGIEVPIEPRRSITFQASPVLKTHVNRASSPSLGELKDSELRRRRTP</sequence>
<reference evidence="10 11" key="1">
    <citation type="submission" date="2015-05" db="EMBL/GenBank/DDBJ databases">
        <title>Draft genome sequence of Microvirga vignae strain BR3299, a novel nitrogen fixing bacteria isolated from Brazil semi-aired region.</title>
        <authorList>
            <person name="Zilli J.E."/>
            <person name="Passos S.R."/>
            <person name="Leite J."/>
            <person name="Baldani J.I."/>
            <person name="Xavier G.R."/>
            <person name="Rumjaneck N.G."/>
            <person name="Simoes-Araujo J.L."/>
        </authorList>
    </citation>
    <scope>NUCLEOTIDE SEQUENCE [LARGE SCALE GENOMIC DNA]</scope>
    <source>
        <strain evidence="10 11">BR3299</strain>
    </source>
</reference>
<dbReference type="Pfam" id="PF00216">
    <property type="entry name" value="Bac_DNA_binding"/>
    <property type="match status" value="1"/>
</dbReference>
<dbReference type="InterPro" id="IPR005684">
    <property type="entry name" value="IHF_alpha"/>
</dbReference>
<evidence type="ECO:0000256" key="3">
    <source>
        <dbReference type="ARBA" id="ARBA00022845"/>
    </source>
</evidence>
<evidence type="ECO:0000313" key="10">
    <source>
        <dbReference type="EMBL" id="KLK92515.1"/>
    </source>
</evidence>
<dbReference type="GO" id="GO:0005829">
    <property type="term" value="C:cytosol"/>
    <property type="evidence" value="ECO:0007669"/>
    <property type="project" value="TreeGrafter"/>
</dbReference>
<evidence type="ECO:0000313" key="11">
    <source>
        <dbReference type="Proteomes" id="UP000035489"/>
    </source>
</evidence>
<dbReference type="GO" id="GO:0003677">
    <property type="term" value="F:DNA binding"/>
    <property type="evidence" value="ECO:0007669"/>
    <property type="project" value="UniProtKB-KW"/>
</dbReference>
<gene>
    <name evidence="10" type="ORF">AA309_14375</name>
</gene>
<keyword evidence="11" id="KW-1185">Reference proteome</keyword>
<dbReference type="GO" id="GO:0006417">
    <property type="term" value="P:regulation of translation"/>
    <property type="evidence" value="ECO:0007669"/>
    <property type="project" value="UniProtKB-KW"/>
</dbReference>
<accession>A0A0H1RBA2</accession>